<dbReference type="SUPFAM" id="SSF56574">
    <property type="entry name" value="Serpins"/>
    <property type="match status" value="1"/>
</dbReference>
<feature type="region of interest" description="Disordered" evidence="7">
    <location>
        <begin position="28"/>
        <end position="52"/>
    </location>
</feature>
<evidence type="ECO:0000256" key="2">
    <source>
        <dbReference type="ARBA" id="ARBA00022690"/>
    </source>
</evidence>
<dbReference type="InterPro" id="IPR023795">
    <property type="entry name" value="Serpin_CS"/>
</dbReference>
<keyword evidence="5" id="KW-0325">Glycoprotein</keyword>
<proteinExistence type="inferred from homology"/>
<dbReference type="EMBL" id="JAFDVH010000018">
    <property type="protein sequence ID" value="KAG7461159.1"/>
    <property type="molecule type" value="Genomic_DNA"/>
</dbReference>
<evidence type="ECO:0000256" key="3">
    <source>
        <dbReference type="ARBA" id="ARBA00022729"/>
    </source>
</evidence>
<dbReference type="Gene3D" id="2.30.39.10">
    <property type="entry name" value="Alpha-1-antitrypsin, domain 1"/>
    <property type="match status" value="1"/>
</dbReference>
<dbReference type="SMART" id="SM00093">
    <property type="entry name" value="SERPIN"/>
    <property type="match status" value="1"/>
</dbReference>
<dbReference type="OrthoDB" id="671595at2759"/>
<keyword evidence="4" id="KW-0722">Serine protease inhibitor</keyword>
<evidence type="ECO:0000256" key="5">
    <source>
        <dbReference type="ARBA" id="ARBA00023180"/>
    </source>
</evidence>
<dbReference type="InterPro" id="IPR042178">
    <property type="entry name" value="Serpin_sf_1"/>
</dbReference>
<dbReference type="InterPro" id="IPR000215">
    <property type="entry name" value="Serpin_fam"/>
</dbReference>
<dbReference type="Gene3D" id="2.10.310.10">
    <property type="entry name" value="Serpins superfamily"/>
    <property type="match status" value="1"/>
</dbReference>
<dbReference type="InterPro" id="IPR023796">
    <property type="entry name" value="Serpin_dom"/>
</dbReference>
<evidence type="ECO:0000313" key="11">
    <source>
        <dbReference type="Proteomes" id="UP001046870"/>
    </source>
</evidence>
<comment type="caution">
    <text evidence="10">The sequence shown here is derived from an EMBL/GenBank/DDBJ whole genome shotgun (WGS) entry which is preliminary data.</text>
</comment>
<sequence>MVKMRGFLYCLLASLLLSVARPLPHHHVTDHDGHTEEHFHHLHHGKDESHPDHSQVEEICHKLSSPNADFAFALYKHLNAKAEAESKNVFFSPLGISTALSLLSMGAKGDTHKQLFQVLGYSDLTSAQVSEAYEHLQHMLGHSQGALQLDTGSTLVLQEGFKPTQKYLEDAKHYFQAEGFTVDFKKQDLAIQEINKYIAKKTHDKIPEVMTSVESDTLLVLLNYLFFRGKWEKPFDPKDTQKADFHVDDTTKVTVDMMKRTGRYEYYYDRDNHTAALMLPYQGNASMMILLPSKDKMKHVESILSKEYIRHLHDSLFRSSVDVFMPKFSASGSYSLKEVLTEMGVVAAFSDSADLSGISEEVGLKVSKVSHKAVLNVDEKGTEAAAATTIEIMPMSLPDTFVLDRPFLLLIVEESTRSILFMGKVVNPTAS</sequence>
<dbReference type="PROSITE" id="PS00284">
    <property type="entry name" value="SERPIN"/>
    <property type="match status" value="1"/>
</dbReference>
<dbReference type="GO" id="GO:0030195">
    <property type="term" value="P:negative regulation of blood coagulation"/>
    <property type="evidence" value="ECO:0007669"/>
    <property type="project" value="UniProtKB-ARBA"/>
</dbReference>
<organism evidence="10 11">
    <name type="scientific">Megalops atlanticus</name>
    <name type="common">Tarpon</name>
    <name type="synonym">Clupea gigantea</name>
    <dbReference type="NCBI Taxonomy" id="7932"/>
    <lineage>
        <taxon>Eukaryota</taxon>
        <taxon>Metazoa</taxon>
        <taxon>Chordata</taxon>
        <taxon>Craniata</taxon>
        <taxon>Vertebrata</taxon>
        <taxon>Euteleostomi</taxon>
        <taxon>Actinopterygii</taxon>
        <taxon>Neopterygii</taxon>
        <taxon>Teleostei</taxon>
        <taxon>Elopiformes</taxon>
        <taxon>Megalopidae</taxon>
        <taxon>Megalops</taxon>
    </lineage>
</organism>
<dbReference type="PANTHER" id="PTHR11461">
    <property type="entry name" value="SERINE PROTEASE INHIBITOR, SERPIN"/>
    <property type="match status" value="1"/>
</dbReference>
<protein>
    <recommendedName>
        <fullName evidence="9">Serpin domain-containing protein</fullName>
    </recommendedName>
</protein>
<evidence type="ECO:0000256" key="1">
    <source>
        <dbReference type="ARBA" id="ARBA00009500"/>
    </source>
</evidence>
<keyword evidence="2" id="KW-0646">Protease inhibitor</keyword>
<evidence type="ECO:0000256" key="8">
    <source>
        <dbReference type="SAM" id="SignalP"/>
    </source>
</evidence>
<dbReference type="Pfam" id="PF00079">
    <property type="entry name" value="Serpin"/>
    <property type="match status" value="1"/>
</dbReference>
<dbReference type="Gene3D" id="3.30.497.10">
    <property type="entry name" value="Antithrombin, subunit I, domain 2"/>
    <property type="match status" value="1"/>
</dbReference>
<evidence type="ECO:0000256" key="6">
    <source>
        <dbReference type="RuleBase" id="RU000411"/>
    </source>
</evidence>
<gene>
    <name evidence="10" type="ORF">MATL_G00207160</name>
</gene>
<feature type="signal peptide" evidence="8">
    <location>
        <begin position="1"/>
        <end position="22"/>
    </location>
</feature>
<dbReference type="AlphaFoldDB" id="A0A9D3T4J2"/>
<accession>A0A9D3T4J2</accession>
<dbReference type="FunFam" id="2.30.39.10:FF:000035">
    <property type="entry name" value="Serine protease inhibitor (serpin) 16"/>
    <property type="match status" value="1"/>
</dbReference>
<dbReference type="GO" id="GO:0045861">
    <property type="term" value="P:negative regulation of proteolysis"/>
    <property type="evidence" value="ECO:0007669"/>
    <property type="project" value="UniProtKB-ARBA"/>
</dbReference>
<evidence type="ECO:0000313" key="10">
    <source>
        <dbReference type="EMBL" id="KAG7461159.1"/>
    </source>
</evidence>
<dbReference type="FunFam" id="2.30.39.10:FF:000003">
    <property type="entry name" value="alpha-1-antitrypsin isoform X1"/>
    <property type="match status" value="1"/>
</dbReference>
<comment type="similarity">
    <text evidence="1 6">Belongs to the serpin family.</text>
</comment>
<dbReference type="Proteomes" id="UP001046870">
    <property type="component" value="Chromosome 18"/>
</dbReference>
<evidence type="ECO:0000256" key="4">
    <source>
        <dbReference type="ARBA" id="ARBA00022900"/>
    </source>
</evidence>
<evidence type="ECO:0000259" key="9">
    <source>
        <dbReference type="SMART" id="SM00093"/>
    </source>
</evidence>
<dbReference type="GO" id="GO:0005615">
    <property type="term" value="C:extracellular space"/>
    <property type="evidence" value="ECO:0007669"/>
    <property type="project" value="InterPro"/>
</dbReference>
<dbReference type="FunFam" id="3.30.497.10:FF:000001">
    <property type="entry name" value="Serine protease inhibitor"/>
    <property type="match status" value="1"/>
</dbReference>
<dbReference type="InterPro" id="IPR042185">
    <property type="entry name" value="Serpin_sf_2"/>
</dbReference>
<dbReference type="FunFam" id="2.10.310.10:FF:000001">
    <property type="entry name" value="Serpin family A member 1"/>
    <property type="match status" value="1"/>
</dbReference>
<dbReference type="InterPro" id="IPR036186">
    <property type="entry name" value="Serpin_sf"/>
</dbReference>
<dbReference type="GO" id="GO:0004867">
    <property type="term" value="F:serine-type endopeptidase inhibitor activity"/>
    <property type="evidence" value="ECO:0007669"/>
    <property type="project" value="UniProtKB-KW"/>
</dbReference>
<evidence type="ECO:0000256" key="7">
    <source>
        <dbReference type="SAM" id="MobiDB-lite"/>
    </source>
</evidence>
<name>A0A9D3T4J2_MEGAT</name>
<keyword evidence="11" id="KW-1185">Reference proteome</keyword>
<keyword evidence="3 8" id="KW-0732">Signal</keyword>
<dbReference type="PANTHER" id="PTHR11461:SF363">
    <property type="entry name" value="SERINE (OR CYSTEINE) PROTEINASE INHIBITOR, CLADE A (ALPHA-1 ANTIPROTEINASE, ANTITRYPSIN), MEMBER 1, LIKE PRECURSOR-RELATED"/>
    <property type="match status" value="1"/>
</dbReference>
<reference evidence="10" key="1">
    <citation type="submission" date="2021-01" db="EMBL/GenBank/DDBJ databases">
        <authorList>
            <person name="Zahm M."/>
            <person name="Roques C."/>
            <person name="Cabau C."/>
            <person name="Klopp C."/>
            <person name="Donnadieu C."/>
            <person name="Jouanno E."/>
            <person name="Lampietro C."/>
            <person name="Louis A."/>
            <person name="Herpin A."/>
            <person name="Echchiki A."/>
            <person name="Berthelot C."/>
            <person name="Parey E."/>
            <person name="Roest-Crollius H."/>
            <person name="Braasch I."/>
            <person name="Postlethwait J."/>
            <person name="Bobe J."/>
            <person name="Montfort J."/>
            <person name="Bouchez O."/>
            <person name="Begum T."/>
            <person name="Mejri S."/>
            <person name="Adams A."/>
            <person name="Chen W.-J."/>
            <person name="Guiguen Y."/>
        </authorList>
    </citation>
    <scope>NUCLEOTIDE SEQUENCE</scope>
    <source>
        <strain evidence="10">YG-15Mar2019-1</strain>
        <tissue evidence="10">Brain</tissue>
    </source>
</reference>
<feature type="domain" description="Serpin" evidence="9">
    <location>
        <begin position="72"/>
        <end position="428"/>
    </location>
</feature>
<feature type="chain" id="PRO_5039656550" description="Serpin domain-containing protein" evidence="8">
    <location>
        <begin position="23"/>
        <end position="431"/>
    </location>
</feature>